<dbReference type="InterPro" id="IPR021858">
    <property type="entry name" value="Fun_TF"/>
</dbReference>
<dbReference type="AlphaFoldDB" id="A0AAN6H0Y6"/>
<dbReference type="PROSITE" id="PS00463">
    <property type="entry name" value="ZN2_CY6_FUNGAL_1"/>
    <property type="match status" value="1"/>
</dbReference>
<reference evidence="4" key="1">
    <citation type="submission" date="2023-06" db="EMBL/GenBank/DDBJ databases">
        <title>Black Yeasts Isolated from many extreme environments.</title>
        <authorList>
            <person name="Coleine C."/>
            <person name="Stajich J.E."/>
            <person name="Selbmann L."/>
        </authorList>
    </citation>
    <scope>NUCLEOTIDE SEQUENCE</scope>
    <source>
        <strain evidence="4">CCFEE 5200</strain>
    </source>
</reference>
<name>A0AAN6H0Y6_9PEZI</name>
<organism evidence="4 5">
    <name type="scientific">Friedmanniomyces endolithicus</name>
    <dbReference type="NCBI Taxonomy" id="329885"/>
    <lineage>
        <taxon>Eukaryota</taxon>
        <taxon>Fungi</taxon>
        <taxon>Dikarya</taxon>
        <taxon>Ascomycota</taxon>
        <taxon>Pezizomycotina</taxon>
        <taxon>Dothideomycetes</taxon>
        <taxon>Dothideomycetidae</taxon>
        <taxon>Mycosphaerellales</taxon>
        <taxon>Teratosphaeriaceae</taxon>
        <taxon>Friedmanniomyces</taxon>
    </lineage>
</organism>
<keyword evidence="1" id="KW-0539">Nucleus</keyword>
<dbReference type="CDD" id="cd00067">
    <property type="entry name" value="GAL4"/>
    <property type="match status" value="1"/>
</dbReference>
<evidence type="ECO:0000256" key="2">
    <source>
        <dbReference type="SAM" id="MobiDB-lite"/>
    </source>
</evidence>
<dbReference type="SMART" id="SM00066">
    <property type="entry name" value="GAL4"/>
    <property type="match status" value="1"/>
</dbReference>
<dbReference type="InterPro" id="IPR001138">
    <property type="entry name" value="Zn2Cys6_DnaBD"/>
</dbReference>
<accession>A0AAN6H0Y6</accession>
<keyword evidence="5" id="KW-1185">Reference proteome</keyword>
<sequence length="505" mass="56659">MVGVPRSQACRTCKRKKKGCDLKHPACSQCERLHLRCTYDERQWAFIAQNSTGSSSTSRVNGSDLDASDLGPQAAPTAAYQRSLDRTILEVEIDELFWTTYMPTNDPGRSSIIDGVVSLPWVPTLRALAGRESTTRLALDACGFMAIGNWRDDGRLLQQGFMLYSRALHEANKALRDPAQAQSDDILATVRILGMCEMFRGDGTKEAKVTSQGTDWLRHVEGTEKLLEWRGPEKCSAEHGHELFVDCRTSAAVLGMTRRRSSLLSTARWASIPWVTSRRTIRDKLMDLMIGMGGLLNLHDNLKNPLRDCNVSTLEQQCREIMTYTVHLNHKLQAWKQNVLEICVDSGDLAAAGPLATLADVCMNHGYGFFQLVMQYWSIHLSCTRYAACIANHCHHYFRPEAGLYGTQHASWPMAVTFHYYAATGQADSPEVQMMRRILREIKSARFTSAFLVSIANDPAPPRLKGDARNTQDLVEMAKHWWGVDKSDDRASYFITLSSIIPLHT</sequence>
<dbReference type="SUPFAM" id="SSF57701">
    <property type="entry name" value="Zn2/Cys6 DNA-binding domain"/>
    <property type="match status" value="1"/>
</dbReference>
<evidence type="ECO:0000313" key="4">
    <source>
        <dbReference type="EMBL" id="KAK0950831.1"/>
    </source>
</evidence>
<evidence type="ECO:0000256" key="1">
    <source>
        <dbReference type="ARBA" id="ARBA00023242"/>
    </source>
</evidence>
<dbReference type="GO" id="GO:0008270">
    <property type="term" value="F:zinc ion binding"/>
    <property type="evidence" value="ECO:0007669"/>
    <property type="project" value="InterPro"/>
</dbReference>
<dbReference type="PROSITE" id="PS50048">
    <property type="entry name" value="ZN2_CY6_FUNGAL_2"/>
    <property type="match status" value="1"/>
</dbReference>
<feature type="domain" description="Zn(2)-C6 fungal-type" evidence="3">
    <location>
        <begin position="9"/>
        <end position="39"/>
    </location>
</feature>
<proteinExistence type="predicted"/>
<feature type="compositionally biased region" description="Polar residues" evidence="2">
    <location>
        <begin position="52"/>
        <end position="61"/>
    </location>
</feature>
<dbReference type="Proteomes" id="UP001175353">
    <property type="component" value="Unassembled WGS sequence"/>
</dbReference>
<dbReference type="EMBL" id="JAUJLE010000766">
    <property type="protein sequence ID" value="KAK0950831.1"/>
    <property type="molecule type" value="Genomic_DNA"/>
</dbReference>
<gene>
    <name evidence="4" type="ORF">LTR91_025382</name>
</gene>
<dbReference type="GO" id="GO:0000981">
    <property type="term" value="F:DNA-binding transcription factor activity, RNA polymerase II-specific"/>
    <property type="evidence" value="ECO:0007669"/>
    <property type="project" value="InterPro"/>
</dbReference>
<evidence type="ECO:0000313" key="5">
    <source>
        <dbReference type="Proteomes" id="UP001175353"/>
    </source>
</evidence>
<dbReference type="Gene3D" id="4.10.240.10">
    <property type="entry name" value="Zn(2)-C6 fungal-type DNA-binding domain"/>
    <property type="match status" value="1"/>
</dbReference>
<dbReference type="InterPro" id="IPR053178">
    <property type="entry name" value="Osmoadaptation_assoc"/>
</dbReference>
<protein>
    <recommendedName>
        <fullName evidence="3">Zn(2)-C6 fungal-type domain-containing protein</fullName>
    </recommendedName>
</protein>
<comment type="caution">
    <text evidence="4">The sequence shown here is derived from an EMBL/GenBank/DDBJ whole genome shotgun (WGS) entry which is preliminary data.</text>
</comment>
<dbReference type="Pfam" id="PF00172">
    <property type="entry name" value="Zn_clus"/>
    <property type="match status" value="1"/>
</dbReference>
<feature type="region of interest" description="Disordered" evidence="2">
    <location>
        <begin position="52"/>
        <end position="72"/>
    </location>
</feature>
<dbReference type="Pfam" id="PF11951">
    <property type="entry name" value="Fungal_trans_2"/>
    <property type="match status" value="1"/>
</dbReference>
<evidence type="ECO:0000259" key="3">
    <source>
        <dbReference type="PROSITE" id="PS50048"/>
    </source>
</evidence>
<dbReference type="PANTHER" id="PTHR38111">
    <property type="entry name" value="ZN(2)-C6 FUNGAL-TYPE DOMAIN-CONTAINING PROTEIN-RELATED"/>
    <property type="match status" value="1"/>
</dbReference>
<dbReference type="InterPro" id="IPR036864">
    <property type="entry name" value="Zn2-C6_fun-type_DNA-bd_sf"/>
</dbReference>
<dbReference type="PANTHER" id="PTHR38111:SF11">
    <property type="entry name" value="TRANSCRIPTION FACTOR DOMAIN-CONTAINING PROTEIN-RELATED"/>
    <property type="match status" value="1"/>
</dbReference>